<dbReference type="Gene3D" id="1.10.357.10">
    <property type="entry name" value="Tetracycline Repressor, domain 2"/>
    <property type="match status" value="1"/>
</dbReference>
<dbReference type="Pfam" id="PF14246">
    <property type="entry name" value="TetR_C_7"/>
    <property type="match status" value="1"/>
</dbReference>
<proteinExistence type="predicted"/>
<dbReference type="Proteomes" id="UP000061839">
    <property type="component" value="Chromosome"/>
</dbReference>
<keyword evidence="3" id="KW-0804">Transcription</keyword>
<dbReference type="FunFam" id="1.10.10.60:FF:000141">
    <property type="entry name" value="TetR family transcriptional regulator"/>
    <property type="match status" value="1"/>
</dbReference>
<evidence type="ECO:0000256" key="1">
    <source>
        <dbReference type="ARBA" id="ARBA00023015"/>
    </source>
</evidence>
<dbReference type="InterPro" id="IPR009057">
    <property type="entry name" value="Homeodomain-like_sf"/>
</dbReference>
<feature type="domain" description="HTH tetR-type" evidence="5">
    <location>
        <begin position="14"/>
        <end position="74"/>
    </location>
</feature>
<dbReference type="RefSeq" id="WP_045074153.1">
    <property type="nucleotide sequence ID" value="NZ_CP011005.1"/>
</dbReference>
<dbReference type="Pfam" id="PF00440">
    <property type="entry name" value="TetR_N"/>
    <property type="match status" value="1"/>
</dbReference>
<keyword evidence="2 4" id="KW-0238">DNA-binding</keyword>
<dbReference type="GO" id="GO:0045892">
    <property type="term" value="P:negative regulation of DNA-templated transcription"/>
    <property type="evidence" value="ECO:0007669"/>
    <property type="project" value="UniProtKB-ARBA"/>
</dbReference>
<dbReference type="InterPro" id="IPR039536">
    <property type="entry name" value="TetR_C_Proteobacteria"/>
</dbReference>
<evidence type="ECO:0000256" key="3">
    <source>
        <dbReference type="ARBA" id="ARBA00023163"/>
    </source>
</evidence>
<organism evidence="6 7">
    <name type="scientific">Psychromicrobium lacuslunae</name>
    <dbReference type="NCBI Taxonomy" id="1618207"/>
    <lineage>
        <taxon>Bacteria</taxon>
        <taxon>Bacillati</taxon>
        <taxon>Actinomycetota</taxon>
        <taxon>Actinomycetes</taxon>
        <taxon>Micrococcales</taxon>
        <taxon>Micrococcaceae</taxon>
        <taxon>Psychromicrobium</taxon>
    </lineage>
</organism>
<feature type="DNA-binding region" description="H-T-H motif" evidence="4">
    <location>
        <begin position="37"/>
        <end position="56"/>
    </location>
</feature>
<dbReference type="GO" id="GO:0003700">
    <property type="term" value="F:DNA-binding transcription factor activity"/>
    <property type="evidence" value="ECO:0007669"/>
    <property type="project" value="TreeGrafter"/>
</dbReference>
<name>A0A0D4BXB0_9MICC</name>
<evidence type="ECO:0000256" key="2">
    <source>
        <dbReference type="ARBA" id="ARBA00023125"/>
    </source>
</evidence>
<dbReference type="PROSITE" id="PS50977">
    <property type="entry name" value="HTH_TETR_2"/>
    <property type="match status" value="1"/>
</dbReference>
<accession>A0A0D4BXB0</accession>
<dbReference type="HOGENOM" id="CLU_069356_27_0_11"/>
<evidence type="ECO:0000256" key="4">
    <source>
        <dbReference type="PROSITE-ProRule" id="PRU00335"/>
    </source>
</evidence>
<dbReference type="EMBL" id="CP011005">
    <property type="protein sequence ID" value="AJT41072.1"/>
    <property type="molecule type" value="Genomic_DNA"/>
</dbReference>
<dbReference type="InterPro" id="IPR001647">
    <property type="entry name" value="HTH_TetR"/>
</dbReference>
<dbReference type="InterPro" id="IPR023772">
    <property type="entry name" value="DNA-bd_HTH_TetR-type_CS"/>
</dbReference>
<dbReference type="Gene3D" id="1.10.10.60">
    <property type="entry name" value="Homeodomain-like"/>
    <property type="match status" value="1"/>
</dbReference>
<dbReference type="InterPro" id="IPR036271">
    <property type="entry name" value="Tet_transcr_reg_TetR-rel_C_sf"/>
</dbReference>
<dbReference type="PROSITE" id="PS01081">
    <property type="entry name" value="HTH_TETR_1"/>
    <property type="match status" value="1"/>
</dbReference>
<dbReference type="PANTHER" id="PTHR30055:SF146">
    <property type="entry name" value="HTH-TYPE TRANSCRIPTIONAL DUAL REGULATOR CECR"/>
    <property type="match status" value="1"/>
</dbReference>
<dbReference type="SUPFAM" id="SSF46689">
    <property type="entry name" value="Homeodomain-like"/>
    <property type="match status" value="1"/>
</dbReference>
<dbReference type="SUPFAM" id="SSF48498">
    <property type="entry name" value="Tetracyclin repressor-like, C-terminal domain"/>
    <property type="match status" value="1"/>
</dbReference>
<keyword evidence="1" id="KW-0805">Transcription regulation</keyword>
<dbReference type="GO" id="GO:0000976">
    <property type="term" value="F:transcription cis-regulatory region binding"/>
    <property type="evidence" value="ECO:0007669"/>
    <property type="project" value="TreeGrafter"/>
</dbReference>
<sequence>MRPDESTPSRTTRGSKREEIVRAALRVFGRDGYADASVDEIAKEAGVAKPTIYTHFGDKAGLFTEVIADASHRSNTRVNDVIDSIDVRPKNLSSELERLGNALVGCLLDDDGVAVMRLQLAERHRFPELLDEIRNSNRDRTIDRLAGKLAQMAAIGLLRLADPDRAARHLMALVGDDLIIRSGFGSVRLDPETVIAPVRAGVETFLEAFGAPTEPS</sequence>
<evidence type="ECO:0000313" key="7">
    <source>
        <dbReference type="Proteomes" id="UP000061839"/>
    </source>
</evidence>
<dbReference type="PATRIC" id="fig|1618207.4.peg.1067"/>
<dbReference type="OrthoDB" id="3784817at2"/>
<gene>
    <name evidence="6" type="ORF">UM93_05245</name>
</gene>
<evidence type="ECO:0000313" key="6">
    <source>
        <dbReference type="EMBL" id="AJT41072.1"/>
    </source>
</evidence>
<reference evidence="6 7" key="1">
    <citation type="journal article" date="2015" name="Genome Announc.">
        <title>Complete Genome Sequencing of Protease-Producing Novel Arthrobacter sp. Strain IHBB 11108 Using PacBio Single-Molecule Real-Time Sequencing Technology.</title>
        <authorList>
            <person name="Kiran S."/>
            <person name="Swarnkar M.K."/>
            <person name="Pal M."/>
            <person name="Thakur R."/>
            <person name="Tewari R."/>
            <person name="Singh A.K."/>
            <person name="Gulati A."/>
        </authorList>
    </citation>
    <scope>NUCLEOTIDE SEQUENCE [LARGE SCALE GENOMIC DNA]</scope>
    <source>
        <strain evidence="6 7">IHBB 11108</strain>
    </source>
</reference>
<dbReference type="AlphaFoldDB" id="A0A0D4BXB0"/>
<keyword evidence="7" id="KW-1185">Reference proteome</keyword>
<dbReference type="InterPro" id="IPR050109">
    <property type="entry name" value="HTH-type_TetR-like_transc_reg"/>
</dbReference>
<dbReference type="KEGG" id="ari:UM93_05245"/>
<dbReference type="PANTHER" id="PTHR30055">
    <property type="entry name" value="HTH-TYPE TRANSCRIPTIONAL REGULATOR RUTR"/>
    <property type="match status" value="1"/>
</dbReference>
<protein>
    <recommendedName>
        <fullName evidence="5">HTH tetR-type domain-containing protein</fullName>
    </recommendedName>
</protein>
<dbReference type="PRINTS" id="PR00455">
    <property type="entry name" value="HTHTETR"/>
</dbReference>
<evidence type="ECO:0000259" key="5">
    <source>
        <dbReference type="PROSITE" id="PS50977"/>
    </source>
</evidence>